<feature type="domain" description="COI1 F-box" evidence="1">
    <location>
        <begin position="22"/>
        <end position="59"/>
    </location>
</feature>
<evidence type="ECO:0000313" key="4">
    <source>
        <dbReference type="Proteomes" id="UP001415857"/>
    </source>
</evidence>
<evidence type="ECO:0000313" key="3">
    <source>
        <dbReference type="EMBL" id="KAK9273650.1"/>
    </source>
</evidence>
<dbReference type="FunFam" id="1.20.1280.50:FF:000023">
    <property type="entry name" value="F-box/LRR-repeat protein 4"/>
    <property type="match status" value="1"/>
</dbReference>
<name>A0AAP0RAJ7_LIQFO</name>
<evidence type="ECO:0000259" key="2">
    <source>
        <dbReference type="Pfam" id="PF25372"/>
    </source>
</evidence>
<dbReference type="CDD" id="cd22159">
    <property type="entry name" value="F-box_AtTIR1-like"/>
    <property type="match status" value="1"/>
</dbReference>
<dbReference type="SUPFAM" id="SSF52047">
    <property type="entry name" value="RNI-like"/>
    <property type="match status" value="1"/>
</dbReference>
<comment type="caution">
    <text evidence="3">The sequence shown here is derived from an EMBL/GenBank/DDBJ whole genome shotgun (WGS) entry which is preliminary data.</text>
</comment>
<proteinExistence type="predicted"/>
<dbReference type="InterPro" id="IPR006553">
    <property type="entry name" value="Leu-rich_rpt_Cys-con_subtyp"/>
</dbReference>
<sequence>MVTISLSHNPPFQVPTKNMETLGDDELALILNIVDDPNDRKSVSQVCKQWLRVEGRTRSSLRVLEPDLLREFLPRFPNLLAFESSALITNSDLEFVSKTCPNIQFLDLNLKPTCRVFDEFDDMLGLIDVGDDGICEIATGCRKLCEVRLRKRKGIGDGGVISLVKAAMNLTTLDLGRCSRVTDKALEAIGAANAIRVLNLLGCSLITDCGLALLSKGCVSQTLKKLVISECDQITDIGVLFLQQMCCLEESNLAECGPGVTDMGGVAIAAIRPMKRLNFSWLINITDATLFAVAQDCVDLVAVDLTGCELITGAGIRAFANHRSLEALVLASCFNVCGMMWSTLCSNAGP</sequence>
<dbReference type="InterPro" id="IPR041567">
    <property type="entry name" value="COI1_F-box"/>
</dbReference>
<dbReference type="InterPro" id="IPR032675">
    <property type="entry name" value="LRR_dom_sf"/>
</dbReference>
<organism evidence="3 4">
    <name type="scientific">Liquidambar formosana</name>
    <name type="common">Formosan gum</name>
    <dbReference type="NCBI Taxonomy" id="63359"/>
    <lineage>
        <taxon>Eukaryota</taxon>
        <taxon>Viridiplantae</taxon>
        <taxon>Streptophyta</taxon>
        <taxon>Embryophyta</taxon>
        <taxon>Tracheophyta</taxon>
        <taxon>Spermatophyta</taxon>
        <taxon>Magnoliopsida</taxon>
        <taxon>eudicotyledons</taxon>
        <taxon>Gunneridae</taxon>
        <taxon>Pentapetalae</taxon>
        <taxon>Saxifragales</taxon>
        <taxon>Altingiaceae</taxon>
        <taxon>Liquidambar</taxon>
    </lineage>
</organism>
<dbReference type="SMART" id="SM00367">
    <property type="entry name" value="LRR_CC"/>
    <property type="match status" value="6"/>
</dbReference>
<dbReference type="GO" id="GO:0031146">
    <property type="term" value="P:SCF-dependent proteasomal ubiquitin-dependent protein catabolic process"/>
    <property type="evidence" value="ECO:0007669"/>
    <property type="project" value="TreeGrafter"/>
</dbReference>
<dbReference type="PANTHER" id="PTHR13318:SF223">
    <property type="entry name" value="RNI-LIKE SUPERFAMILY PROTEIN"/>
    <property type="match status" value="1"/>
</dbReference>
<dbReference type="Pfam" id="PF13516">
    <property type="entry name" value="LRR_6"/>
    <property type="match status" value="1"/>
</dbReference>
<dbReference type="GO" id="GO:0019005">
    <property type="term" value="C:SCF ubiquitin ligase complex"/>
    <property type="evidence" value="ECO:0007669"/>
    <property type="project" value="TreeGrafter"/>
</dbReference>
<protein>
    <recommendedName>
        <fullName evidence="5">COI1 F-box domain-containing protein</fullName>
    </recommendedName>
</protein>
<dbReference type="InterPro" id="IPR057207">
    <property type="entry name" value="FBXL15_LRR"/>
</dbReference>
<gene>
    <name evidence="3" type="ORF">L1049_018460</name>
</gene>
<dbReference type="PANTHER" id="PTHR13318">
    <property type="entry name" value="PARTNER OF PAIRED, ISOFORM B-RELATED"/>
    <property type="match status" value="1"/>
</dbReference>
<feature type="domain" description="F-box/LRR-repeat protein 15-like leucin rich repeat" evidence="2">
    <location>
        <begin position="140"/>
        <end position="246"/>
    </location>
</feature>
<evidence type="ECO:0008006" key="5">
    <source>
        <dbReference type="Google" id="ProtNLM"/>
    </source>
</evidence>
<accession>A0AAP0RAJ7</accession>
<dbReference type="Proteomes" id="UP001415857">
    <property type="component" value="Unassembled WGS sequence"/>
</dbReference>
<dbReference type="Pfam" id="PF18511">
    <property type="entry name" value="F-box_5"/>
    <property type="match status" value="1"/>
</dbReference>
<dbReference type="AlphaFoldDB" id="A0AAP0RAJ7"/>
<dbReference type="Gene3D" id="3.80.10.10">
    <property type="entry name" value="Ribonuclease Inhibitor"/>
    <property type="match status" value="2"/>
</dbReference>
<dbReference type="EMBL" id="JBBPBK010000012">
    <property type="protein sequence ID" value="KAK9273650.1"/>
    <property type="molecule type" value="Genomic_DNA"/>
</dbReference>
<dbReference type="InterPro" id="IPR001611">
    <property type="entry name" value="Leu-rich_rpt"/>
</dbReference>
<dbReference type="Gene3D" id="1.20.1280.50">
    <property type="match status" value="1"/>
</dbReference>
<reference evidence="3 4" key="1">
    <citation type="journal article" date="2024" name="Plant J.">
        <title>Genome sequences and population genomics reveal climatic adaptation and genomic divergence between two closely related sweetgum species.</title>
        <authorList>
            <person name="Xu W.Q."/>
            <person name="Ren C.Q."/>
            <person name="Zhang X.Y."/>
            <person name="Comes H.P."/>
            <person name="Liu X.H."/>
            <person name="Li Y.G."/>
            <person name="Kettle C.J."/>
            <person name="Jalonen R."/>
            <person name="Gaisberger H."/>
            <person name="Ma Y.Z."/>
            <person name="Qiu Y.X."/>
        </authorList>
    </citation>
    <scope>NUCLEOTIDE SEQUENCE [LARGE SCALE GENOMIC DNA]</scope>
    <source>
        <strain evidence="3">Hangzhou</strain>
    </source>
</reference>
<keyword evidence="4" id="KW-1185">Reference proteome</keyword>
<dbReference type="Pfam" id="PF25372">
    <property type="entry name" value="DUF7885"/>
    <property type="match status" value="1"/>
</dbReference>
<evidence type="ECO:0000259" key="1">
    <source>
        <dbReference type="Pfam" id="PF18511"/>
    </source>
</evidence>